<sequence>MKKALFLIVMGILSQAQTPDLISTNWYISGITLNNQSISTPVMDIPLGMSSFMASNTSNNYIFTSKYFNSAPVSITFIAGTNTFSKNGSGCTLAYYTGTNQVAVNSYDQKNCDMFENTPAGTIYSYQLVPNGTGKTLIITAPSGNKISYNSFILGTADIKTQKKTFKAYPNPVHESLTLEGIKKTLSIKIYDASGKLVSESRSTGEKIKLDTGYLPKGQYIIAIDTYETYAFIKE</sequence>
<dbReference type="EMBL" id="JAUTAL010000001">
    <property type="protein sequence ID" value="MDQ1096015.1"/>
    <property type="molecule type" value="Genomic_DNA"/>
</dbReference>
<dbReference type="Proteomes" id="UP001225072">
    <property type="component" value="Unassembled WGS sequence"/>
</dbReference>
<name>A0ABU0TG23_9FLAO</name>
<feature type="domain" description="Secretion system C-terminal sorting" evidence="2">
    <location>
        <begin position="169"/>
        <end position="228"/>
    </location>
</feature>
<proteinExistence type="predicted"/>
<evidence type="ECO:0000313" key="3">
    <source>
        <dbReference type="EMBL" id="MDQ1096015.1"/>
    </source>
</evidence>
<evidence type="ECO:0000259" key="2">
    <source>
        <dbReference type="Pfam" id="PF18962"/>
    </source>
</evidence>
<keyword evidence="4" id="KW-1185">Reference proteome</keyword>
<accession>A0ABU0TG23</accession>
<evidence type="ECO:0000313" key="4">
    <source>
        <dbReference type="Proteomes" id="UP001225072"/>
    </source>
</evidence>
<comment type="caution">
    <text evidence="3">The sequence shown here is derived from an EMBL/GenBank/DDBJ whole genome shotgun (WGS) entry which is preliminary data.</text>
</comment>
<keyword evidence="1" id="KW-0732">Signal</keyword>
<reference evidence="3 4" key="1">
    <citation type="submission" date="2023-07" db="EMBL/GenBank/DDBJ databases">
        <title>Functional and genomic diversity of the sorghum phyllosphere microbiome.</title>
        <authorList>
            <person name="Shade A."/>
        </authorList>
    </citation>
    <scope>NUCLEOTIDE SEQUENCE [LARGE SCALE GENOMIC DNA]</scope>
    <source>
        <strain evidence="3 4">SORGH_AS_1064</strain>
    </source>
</reference>
<organism evidence="3 4">
    <name type="scientific">Chryseobacterium camelliae</name>
    <dbReference type="NCBI Taxonomy" id="1265445"/>
    <lineage>
        <taxon>Bacteria</taxon>
        <taxon>Pseudomonadati</taxon>
        <taxon>Bacteroidota</taxon>
        <taxon>Flavobacteriia</taxon>
        <taxon>Flavobacteriales</taxon>
        <taxon>Weeksellaceae</taxon>
        <taxon>Chryseobacterium group</taxon>
        <taxon>Chryseobacterium</taxon>
    </lineage>
</organism>
<dbReference type="RefSeq" id="WP_307447690.1">
    <property type="nucleotide sequence ID" value="NZ_JAUTAL010000001.1"/>
</dbReference>
<dbReference type="Pfam" id="PF18962">
    <property type="entry name" value="Por_Secre_tail"/>
    <property type="match status" value="1"/>
</dbReference>
<dbReference type="NCBIfam" id="TIGR04183">
    <property type="entry name" value="Por_Secre_tail"/>
    <property type="match status" value="1"/>
</dbReference>
<evidence type="ECO:0000256" key="1">
    <source>
        <dbReference type="ARBA" id="ARBA00022729"/>
    </source>
</evidence>
<protein>
    <recommendedName>
        <fullName evidence="2">Secretion system C-terminal sorting domain-containing protein</fullName>
    </recommendedName>
</protein>
<gene>
    <name evidence="3" type="ORF">QE404_001162</name>
</gene>
<dbReference type="InterPro" id="IPR026444">
    <property type="entry name" value="Secre_tail"/>
</dbReference>